<dbReference type="AlphaFoldDB" id="A0A1F5I275"/>
<dbReference type="SUPFAM" id="SSF88723">
    <property type="entry name" value="PIN domain-like"/>
    <property type="match status" value="1"/>
</dbReference>
<dbReference type="InterPro" id="IPR044153">
    <property type="entry name" value="PIN_Pae0151-like"/>
</dbReference>
<dbReference type="PANTHER" id="PTHR35901:SF1">
    <property type="entry name" value="EXONUCLEASE VAPC9"/>
    <property type="match status" value="1"/>
</dbReference>
<gene>
    <name evidence="3" type="ORF">A3A60_02945</name>
</gene>
<dbReference type="Proteomes" id="UP000179227">
    <property type="component" value="Unassembled WGS sequence"/>
</dbReference>
<dbReference type="Pfam" id="PF01850">
    <property type="entry name" value="PIN"/>
    <property type="match status" value="1"/>
</dbReference>
<evidence type="ECO:0000256" key="1">
    <source>
        <dbReference type="ARBA" id="ARBA00022842"/>
    </source>
</evidence>
<feature type="domain" description="PIN" evidence="2">
    <location>
        <begin position="3"/>
        <end position="127"/>
    </location>
</feature>
<dbReference type="InterPro" id="IPR029060">
    <property type="entry name" value="PIN-like_dom_sf"/>
</dbReference>
<organism evidence="3 4">
    <name type="scientific">Candidatus Curtissbacteria bacterium RIFCSPLOWO2_01_FULL_42_26</name>
    <dbReference type="NCBI Taxonomy" id="1797729"/>
    <lineage>
        <taxon>Bacteria</taxon>
        <taxon>Candidatus Curtissiibacteriota</taxon>
    </lineage>
</organism>
<dbReference type="EMBL" id="MFBS01000010">
    <property type="protein sequence ID" value="OGE10476.1"/>
    <property type="molecule type" value="Genomic_DNA"/>
</dbReference>
<keyword evidence="1" id="KW-0460">Magnesium</keyword>
<evidence type="ECO:0000313" key="4">
    <source>
        <dbReference type="Proteomes" id="UP000179227"/>
    </source>
</evidence>
<dbReference type="InterPro" id="IPR002716">
    <property type="entry name" value="PIN_dom"/>
</dbReference>
<comment type="caution">
    <text evidence="3">The sequence shown here is derived from an EMBL/GenBank/DDBJ whole genome shotgun (WGS) entry which is preliminary data.</text>
</comment>
<proteinExistence type="predicted"/>
<dbReference type="InterPro" id="IPR051619">
    <property type="entry name" value="TypeII_TA_RNase_PINc/VapC"/>
</dbReference>
<evidence type="ECO:0000259" key="2">
    <source>
        <dbReference type="Pfam" id="PF01850"/>
    </source>
</evidence>
<evidence type="ECO:0000313" key="3">
    <source>
        <dbReference type="EMBL" id="OGE10476.1"/>
    </source>
</evidence>
<accession>A0A1F5I275</accession>
<sequence length="137" mass="15859">MNVVLDASVVIKWFFEEEDTEPALQLLEKHKLEKIQINVPLLLFFEFGNTVVKKFREDIDTRKEFNRNLTDLLATELNFAETTPDLLKLVYSIAGRHEITFYDATYVALAKSLKCNFVTADKKLVEATKTLKFVKLL</sequence>
<dbReference type="Gene3D" id="3.40.50.1010">
    <property type="entry name" value="5'-nuclease"/>
    <property type="match status" value="1"/>
</dbReference>
<dbReference type="STRING" id="1797729.A3A60_02945"/>
<dbReference type="PANTHER" id="PTHR35901">
    <property type="entry name" value="RIBONUCLEASE VAPC3"/>
    <property type="match status" value="1"/>
</dbReference>
<name>A0A1F5I275_9BACT</name>
<reference evidence="3 4" key="1">
    <citation type="journal article" date="2016" name="Nat. Commun.">
        <title>Thousands of microbial genomes shed light on interconnected biogeochemical processes in an aquifer system.</title>
        <authorList>
            <person name="Anantharaman K."/>
            <person name="Brown C.T."/>
            <person name="Hug L.A."/>
            <person name="Sharon I."/>
            <person name="Castelle C.J."/>
            <person name="Probst A.J."/>
            <person name="Thomas B.C."/>
            <person name="Singh A."/>
            <person name="Wilkins M.J."/>
            <person name="Karaoz U."/>
            <person name="Brodie E.L."/>
            <person name="Williams K.H."/>
            <person name="Hubbard S.S."/>
            <person name="Banfield J.F."/>
        </authorList>
    </citation>
    <scope>NUCLEOTIDE SEQUENCE [LARGE SCALE GENOMIC DNA]</scope>
</reference>
<protein>
    <recommendedName>
        <fullName evidence="2">PIN domain-containing protein</fullName>
    </recommendedName>
</protein>
<dbReference type="CDD" id="cd09873">
    <property type="entry name" value="PIN_Pae0151-like"/>
    <property type="match status" value="1"/>
</dbReference>